<dbReference type="InterPro" id="IPR013563">
    <property type="entry name" value="Oligopep_ABC_C"/>
</dbReference>
<dbReference type="InterPro" id="IPR050319">
    <property type="entry name" value="ABC_transp_ATP-bind"/>
</dbReference>
<dbReference type="PROSITE" id="PS00211">
    <property type="entry name" value="ABC_TRANSPORTER_1"/>
    <property type="match status" value="1"/>
</dbReference>
<dbReference type="InterPro" id="IPR003593">
    <property type="entry name" value="AAA+_ATPase"/>
</dbReference>
<dbReference type="SUPFAM" id="SSF52540">
    <property type="entry name" value="P-loop containing nucleoside triphosphate hydrolases"/>
    <property type="match status" value="1"/>
</dbReference>
<dbReference type="InterPro" id="IPR017871">
    <property type="entry name" value="ABC_transporter-like_CS"/>
</dbReference>
<sequence length="310" mass="34030">MLRLTVDGLRTRYVTRGRAVNAVDGVSLEVAPGETVGLVGESGCGKSTLGKTIMRLLDPAEGSIRLNGRDIADLGSAALFPFRRRMQMVFQDPFGSLNPRQTIGTLLETPLKVHGLGKAAERRRRVQDILARVGLPAEAAGRYPHEFSGGQRQRIGIARALVLEPELIICDEPVSALDLSIQAQILNLLVDLKRDLGLSYLFISHDLSVVRYFTDRVLVMYLGRIVESAGHAELWRTPRHPYTRALLASVPQPDPAQRHERAELRGELTRAEAGGCRFRARCPLAFDRCAVEDPALRVVAPGHALACHLA</sequence>
<evidence type="ECO:0000256" key="1">
    <source>
        <dbReference type="ARBA" id="ARBA00004417"/>
    </source>
</evidence>
<dbReference type="RefSeq" id="WP_219762815.1">
    <property type="nucleotide sequence ID" value="NZ_JAHYBZ010000003.1"/>
</dbReference>
<dbReference type="CDD" id="cd03257">
    <property type="entry name" value="ABC_NikE_OppD_transporters"/>
    <property type="match status" value="1"/>
</dbReference>
<dbReference type="NCBIfam" id="TIGR01727">
    <property type="entry name" value="oligo_HPY"/>
    <property type="match status" value="1"/>
</dbReference>
<evidence type="ECO:0000256" key="3">
    <source>
        <dbReference type="ARBA" id="ARBA00022448"/>
    </source>
</evidence>
<proteinExistence type="inferred from homology"/>
<gene>
    <name evidence="7" type="ORF">KPL78_10120</name>
</gene>
<dbReference type="InterPro" id="IPR027417">
    <property type="entry name" value="P-loop_NTPase"/>
</dbReference>
<dbReference type="EMBL" id="JAHYBZ010000003">
    <property type="protein sequence ID" value="MBW6398203.1"/>
    <property type="molecule type" value="Genomic_DNA"/>
</dbReference>
<keyword evidence="3" id="KW-0813">Transport</keyword>
<evidence type="ECO:0000256" key="5">
    <source>
        <dbReference type="ARBA" id="ARBA00022840"/>
    </source>
</evidence>
<accession>A0ABS7A7D2</accession>
<evidence type="ECO:0000256" key="2">
    <source>
        <dbReference type="ARBA" id="ARBA00005417"/>
    </source>
</evidence>
<dbReference type="PANTHER" id="PTHR43776">
    <property type="entry name" value="TRANSPORT ATP-BINDING PROTEIN"/>
    <property type="match status" value="1"/>
</dbReference>
<evidence type="ECO:0000313" key="8">
    <source>
        <dbReference type="Proteomes" id="UP001196565"/>
    </source>
</evidence>
<dbReference type="PROSITE" id="PS50893">
    <property type="entry name" value="ABC_TRANSPORTER_2"/>
    <property type="match status" value="1"/>
</dbReference>
<keyword evidence="4" id="KW-0547">Nucleotide-binding</keyword>
<comment type="subcellular location">
    <subcellularLocation>
        <location evidence="1">Cell inner membrane</location>
        <topology evidence="1">Peripheral membrane protein</topology>
    </subcellularLocation>
</comment>
<reference evidence="7 8" key="1">
    <citation type="submission" date="2021-07" db="EMBL/GenBank/DDBJ databases">
        <authorList>
            <person name="So Y."/>
        </authorList>
    </citation>
    <scope>NUCLEOTIDE SEQUENCE [LARGE SCALE GENOMIC DNA]</scope>
    <source>
        <strain evidence="7 8">HJA6</strain>
    </source>
</reference>
<evidence type="ECO:0000259" key="6">
    <source>
        <dbReference type="PROSITE" id="PS50893"/>
    </source>
</evidence>
<comment type="caution">
    <text evidence="7">The sequence shown here is derived from an EMBL/GenBank/DDBJ whole genome shotgun (WGS) entry which is preliminary data.</text>
</comment>
<dbReference type="GO" id="GO:0005524">
    <property type="term" value="F:ATP binding"/>
    <property type="evidence" value="ECO:0007669"/>
    <property type="project" value="UniProtKB-KW"/>
</dbReference>
<dbReference type="Gene3D" id="3.40.50.300">
    <property type="entry name" value="P-loop containing nucleotide triphosphate hydrolases"/>
    <property type="match status" value="1"/>
</dbReference>
<dbReference type="Pfam" id="PF08352">
    <property type="entry name" value="oligo_HPY"/>
    <property type="match status" value="1"/>
</dbReference>
<feature type="domain" description="ABC transporter" evidence="6">
    <location>
        <begin position="4"/>
        <end position="247"/>
    </location>
</feature>
<keyword evidence="8" id="KW-1185">Reference proteome</keyword>
<dbReference type="Pfam" id="PF00005">
    <property type="entry name" value="ABC_tran"/>
    <property type="match status" value="1"/>
</dbReference>
<dbReference type="PANTHER" id="PTHR43776:SF7">
    <property type="entry name" value="D,D-DIPEPTIDE TRANSPORT ATP-BINDING PROTEIN DDPF-RELATED"/>
    <property type="match status" value="1"/>
</dbReference>
<evidence type="ECO:0000256" key="4">
    <source>
        <dbReference type="ARBA" id="ARBA00022741"/>
    </source>
</evidence>
<keyword evidence="5 7" id="KW-0067">ATP-binding</keyword>
<name>A0ABS7A7D2_9PROT</name>
<organism evidence="7 8">
    <name type="scientific">Roseomonas alba</name>
    <dbReference type="NCBI Taxonomy" id="2846776"/>
    <lineage>
        <taxon>Bacteria</taxon>
        <taxon>Pseudomonadati</taxon>
        <taxon>Pseudomonadota</taxon>
        <taxon>Alphaproteobacteria</taxon>
        <taxon>Acetobacterales</taxon>
        <taxon>Roseomonadaceae</taxon>
        <taxon>Roseomonas</taxon>
    </lineage>
</organism>
<dbReference type="SMART" id="SM00382">
    <property type="entry name" value="AAA"/>
    <property type="match status" value="1"/>
</dbReference>
<evidence type="ECO:0000313" key="7">
    <source>
        <dbReference type="EMBL" id="MBW6398203.1"/>
    </source>
</evidence>
<protein>
    <submittedName>
        <fullName evidence="7">ATP-binding cassette domain-containing protein</fullName>
    </submittedName>
</protein>
<dbReference type="InterPro" id="IPR003439">
    <property type="entry name" value="ABC_transporter-like_ATP-bd"/>
</dbReference>
<dbReference type="Proteomes" id="UP001196565">
    <property type="component" value="Unassembled WGS sequence"/>
</dbReference>
<comment type="similarity">
    <text evidence="2">Belongs to the ABC transporter superfamily.</text>
</comment>